<dbReference type="Proteomes" id="UP000792457">
    <property type="component" value="Unassembled WGS sequence"/>
</dbReference>
<keyword evidence="3" id="KW-1185">Reference proteome</keyword>
<sequence>MTTLEADFNQVKDLDSTKTQGRLKLEELEKERDNLYHKLKDHKLSIEETASTISECEILKQELEEDAHWIVLKNLERRISQLKQSNMALKDYIEGKRYEQDSSEARAQAIELFGKVQEVLKKNLVSSTMSTTFIQGKIS</sequence>
<evidence type="ECO:0000313" key="3">
    <source>
        <dbReference type="Proteomes" id="UP000792457"/>
    </source>
</evidence>
<dbReference type="AlphaFoldDB" id="A0A8K0KE36"/>
<comment type="caution">
    <text evidence="2">The sequence shown here is derived from an EMBL/GenBank/DDBJ whole genome shotgun (WGS) entry which is preliminary data.</text>
</comment>
<reference evidence="2" key="1">
    <citation type="submission" date="2013-04" db="EMBL/GenBank/DDBJ databases">
        <authorList>
            <person name="Qu J."/>
            <person name="Murali S.C."/>
            <person name="Bandaranaike D."/>
            <person name="Bellair M."/>
            <person name="Blankenburg K."/>
            <person name="Chao H."/>
            <person name="Dinh H."/>
            <person name="Doddapaneni H."/>
            <person name="Downs B."/>
            <person name="Dugan-Rocha S."/>
            <person name="Elkadiri S."/>
            <person name="Gnanaolivu R.D."/>
            <person name="Hernandez B."/>
            <person name="Javaid M."/>
            <person name="Jayaseelan J.C."/>
            <person name="Lee S."/>
            <person name="Li M."/>
            <person name="Ming W."/>
            <person name="Munidasa M."/>
            <person name="Muniz J."/>
            <person name="Nguyen L."/>
            <person name="Ongeri F."/>
            <person name="Osuji N."/>
            <person name="Pu L.-L."/>
            <person name="Puazo M."/>
            <person name="Qu C."/>
            <person name="Quiroz J."/>
            <person name="Raj R."/>
            <person name="Weissenberger G."/>
            <person name="Xin Y."/>
            <person name="Zou X."/>
            <person name="Han Y."/>
            <person name="Richards S."/>
            <person name="Worley K."/>
            <person name="Muzny D."/>
            <person name="Gibbs R."/>
        </authorList>
    </citation>
    <scope>NUCLEOTIDE SEQUENCE</scope>
    <source>
        <strain evidence="2">Sampled in the wild</strain>
    </source>
</reference>
<evidence type="ECO:0000313" key="2">
    <source>
        <dbReference type="EMBL" id="KAG8233559.1"/>
    </source>
</evidence>
<accession>A0A8K0KE36</accession>
<organism evidence="2 3">
    <name type="scientific">Ladona fulva</name>
    <name type="common">Scarce chaser dragonfly</name>
    <name type="synonym">Libellula fulva</name>
    <dbReference type="NCBI Taxonomy" id="123851"/>
    <lineage>
        <taxon>Eukaryota</taxon>
        <taxon>Metazoa</taxon>
        <taxon>Ecdysozoa</taxon>
        <taxon>Arthropoda</taxon>
        <taxon>Hexapoda</taxon>
        <taxon>Insecta</taxon>
        <taxon>Pterygota</taxon>
        <taxon>Palaeoptera</taxon>
        <taxon>Odonata</taxon>
        <taxon>Epiprocta</taxon>
        <taxon>Anisoptera</taxon>
        <taxon>Libelluloidea</taxon>
        <taxon>Libellulidae</taxon>
        <taxon>Ladona</taxon>
    </lineage>
</organism>
<keyword evidence="1" id="KW-0175">Coiled coil</keyword>
<evidence type="ECO:0000256" key="1">
    <source>
        <dbReference type="SAM" id="Coils"/>
    </source>
</evidence>
<reference evidence="2" key="2">
    <citation type="submission" date="2017-10" db="EMBL/GenBank/DDBJ databases">
        <title>Ladona fulva Genome sequencing and assembly.</title>
        <authorList>
            <person name="Murali S."/>
            <person name="Richards S."/>
            <person name="Bandaranaike D."/>
            <person name="Bellair M."/>
            <person name="Blankenburg K."/>
            <person name="Chao H."/>
            <person name="Dinh H."/>
            <person name="Doddapaneni H."/>
            <person name="Dugan-Rocha S."/>
            <person name="Elkadiri S."/>
            <person name="Gnanaolivu R."/>
            <person name="Hernandez B."/>
            <person name="Skinner E."/>
            <person name="Javaid M."/>
            <person name="Lee S."/>
            <person name="Li M."/>
            <person name="Ming W."/>
            <person name="Munidasa M."/>
            <person name="Muniz J."/>
            <person name="Nguyen L."/>
            <person name="Hughes D."/>
            <person name="Osuji N."/>
            <person name="Pu L.-L."/>
            <person name="Puazo M."/>
            <person name="Qu C."/>
            <person name="Quiroz J."/>
            <person name="Raj R."/>
            <person name="Weissenberger G."/>
            <person name="Xin Y."/>
            <person name="Zou X."/>
            <person name="Han Y."/>
            <person name="Worley K."/>
            <person name="Muzny D."/>
            <person name="Gibbs R."/>
        </authorList>
    </citation>
    <scope>NUCLEOTIDE SEQUENCE</scope>
    <source>
        <strain evidence="2">Sampled in the wild</strain>
    </source>
</reference>
<gene>
    <name evidence="2" type="ORF">J437_LFUL013771</name>
</gene>
<protein>
    <submittedName>
        <fullName evidence="2">Uncharacterized protein</fullName>
    </submittedName>
</protein>
<feature type="coiled-coil region" evidence="1">
    <location>
        <begin position="11"/>
        <end position="92"/>
    </location>
</feature>
<proteinExistence type="predicted"/>
<name>A0A8K0KE36_LADFU</name>
<dbReference type="EMBL" id="KZ308727">
    <property type="protein sequence ID" value="KAG8233559.1"/>
    <property type="molecule type" value="Genomic_DNA"/>
</dbReference>